<dbReference type="PANTHER" id="PTHR31811">
    <property type="entry name" value="TRNA A64-2'-O-RIBOSYLPHOSPHATE TRANSFERASE"/>
    <property type="match status" value="1"/>
</dbReference>
<gene>
    <name evidence="2" type="ORF">EZS28_030430</name>
</gene>
<dbReference type="GO" id="GO:0005737">
    <property type="term" value="C:cytoplasm"/>
    <property type="evidence" value="ECO:0007669"/>
    <property type="project" value="TreeGrafter"/>
</dbReference>
<dbReference type="Proteomes" id="UP000324800">
    <property type="component" value="Unassembled WGS sequence"/>
</dbReference>
<dbReference type="AlphaFoldDB" id="A0A5J4UUM3"/>
<accession>A0A5J4UUM3</accession>
<dbReference type="GO" id="GO:0043399">
    <property type="term" value="F:tRNA adenosine(64)-2'-O-ribosylphosphate transferase activity"/>
    <property type="evidence" value="ECO:0007669"/>
    <property type="project" value="InterPro"/>
</dbReference>
<organism evidence="2 3">
    <name type="scientific">Streblomastix strix</name>
    <dbReference type="NCBI Taxonomy" id="222440"/>
    <lineage>
        <taxon>Eukaryota</taxon>
        <taxon>Metamonada</taxon>
        <taxon>Preaxostyla</taxon>
        <taxon>Oxymonadida</taxon>
        <taxon>Streblomastigidae</taxon>
        <taxon>Streblomastix</taxon>
    </lineage>
</organism>
<evidence type="ECO:0000313" key="2">
    <source>
        <dbReference type="EMBL" id="KAA6374043.1"/>
    </source>
</evidence>
<dbReference type="OrthoDB" id="45256at2759"/>
<keyword evidence="2" id="KW-0808">Transferase</keyword>
<dbReference type="InterPro" id="IPR007306">
    <property type="entry name" value="Rit1"/>
</dbReference>
<proteinExistence type="predicted"/>
<dbReference type="EMBL" id="SNRW01012269">
    <property type="protein sequence ID" value="KAA6374043.1"/>
    <property type="molecule type" value="Genomic_DNA"/>
</dbReference>
<sequence length="124" mass="14617">MRKNNYMMIEREVEKADKLWDTLNSILYDSFYVDEVKKALPGFCLLANMRLGIWTHPQYDETVYFKSTDGHYGKWNFSFSRLNLHLLSYAFNKDGCIIVDSTRKGKQFPDSLSKTIPIWICVMN</sequence>
<dbReference type="GO" id="GO:0019988">
    <property type="term" value="P:charged-tRNA amino acid modification"/>
    <property type="evidence" value="ECO:0007669"/>
    <property type="project" value="InterPro"/>
</dbReference>
<name>A0A5J4UUM3_9EUKA</name>
<dbReference type="Pfam" id="PF17184">
    <property type="entry name" value="Rit1_C"/>
    <property type="match status" value="1"/>
</dbReference>
<dbReference type="PANTHER" id="PTHR31811:SF0">
    <property type="entry name" value="TRNA A64-2'-O-RIBOSYLPHOSPHATE TRANSFERASE"/>
    <property type="match status" value="1"/>
</dbReference>
<dbReference type="InterPro" id="IPR033449">
    <property type="entry name" value="Rit1_N"/>
</dbReference>
<feature type="domain" description="Rit1 N-terminal" evidence="1">
    <location>
        <begin position="17"/>
        <end position="124"/>
    </location>
</feature>
<comment type="caution">
    <text evidence="2">The sequence shown here is derived from an EMBL/GenBank/DDBJ whole genome shotgun (WGS) entry which is preliminary data.</text>
</comment>
<evidence type="ECO:0000259" key="1">
    <source>
        <dbReference type="Pfam" id="PF17184"/>
    </source>
</evidence>
<protein>
    <submittedName>
        <fullName evidence="2">Putative initiator tRNA phosphoribosyl transferase family protein</fullName>
    </submittedName>
</protein>
<reference evidence="2 3" key="1">
    <citation type="submission" date="2019-03" db="EMBL/GenBank/DDBJ databases">
        <title>Single cell metagenomics reveals metabolic interactions within the superorganism composed of flagellate Streblomastix strix and complex community of Bacteroidetes bacteria on its surface.</title>
        <authorList>
            <person name="Treitli S.C."/>
            <person name="Kolisko M."/>
            <person name="Husnik F."/>
            <person name="Keeling P."/>
            <person name="Hampl V."/>
        </authorList>
    </citation>
    <scope>NUCLEOTIDE SEQUENCE [LARGE SCALE GENOMIC DNA]</scope>
    <source>
        <strain evidence="2">ST1C</strain>
    </source>
</reference>
<evidence type="ECO:0000313" key="3">
    <source>
        <dbReference type="Proteomes" id="UP000324800"/>
    </source>
</evidence>